<dbReference type="Proteomes" id="UP000299102">
    <property type="component" value="Unassembled WGS sequence"/>
</dbReference>
<keyword evidence="3" id="KW-1185">Reference proteome</keyword>
<gene>
    <name evidence="2" type="ORF">EVAR_100186_1</name>
</gene>
<comment type="caution">
    <text evidence="2">The sequence shown here is derived from an EMBL/GenBank/DDBJ whole genome shotgun (WGS) entry which is preliminary data.</text>
</comment>
<organism evidence="2 3">
    <name type="scientific">Eumeta variegata</name>
    <name type="common">Bagworm moth</name>
    <name type="synonym">Eumeta japonica</name>
    <dbReference type="NCBI Taxonomy" id="151549"/>
    <lineage>
        <taxon>Eukaryota</taxon>
        <taxon>Metazoa</taxon>
        <taxon>Ecdysozoa</taxon>
        <taxon>Arthropoda</taxon>
        <taxon>Hexapoda</taxon>
        <taxon>Insecta</taxon>
        <taxon>Pterygota</taxon>
        <taxon>Neoptera</taxon>
        <taxon>Endopterygota</taxon>
        <taxon>Lepidoptera</taxon>
        <taxon>Glossata</taxon>
        <taxon>Ditrysia</taxon>
        <taxon>Tineoidea</taxon>
        <taxon>Psychidae</taxon>
        <taxon>Oiketicinae</taxon>
        <taxon>Eumeta</taxon>
    </lineage>
</organism>
<evidence type="ECO:0000313" key="3">
    <source>
        <dbReference type="Proteomes" id="UP000299102"/>
    </source>
</evidence>
<accession>A0A4C2AC15</accession>
<evidence type="ECO:0000313" key="2">
    <source>
        <dbReference type="EMBL" id="GBP96535.1"/>
    </source>
</evidence>
<evidence type="ECO:0000256" key="1">
    <source>
        <dbReference type="SAM" id="MobiDB-lite"/>
    </source>
</evidence>
<reference evidence="2 3" key="1">
    <citation type="journal article" date="2019" name="Commun. Biol.">
        <title>The bagworm genome reveals a unique fibroin gene that provides high tensile strength.</title>
        <authorList>
            <person name="Kono N."/>
            <person name="Nakamura H."/>
            <person name="Ohtoshi R."/>
            <person name="Tomita M."/>
            <person name="Numata K."/>
            <person name="Arakawa K."/>
        </authorList>
    </citation>
    <scope>NUCLEOTIDE SEQUENCE [LARGE SCALE GENOMIC DNA]</scope>
</reference>
<protein>
    <submittedName>
        <fullName evidence="2">Uncharacterized protein</fullName>
    </submittedName>
</protein>
<dbReference type="AlphaFoldDB" id="A0A4C2AC15"/>
<feature type="region of interest" description="Disordered" evidence="1">
    <location>
        <begin position="1"/>
        <end position="22"/>
    </location>
</feature>
<name>A0A4C2AC15_EUMVA</name>
<sequence>MGFVVSNKKPPSKSAYCDGRNPTPHGAAHALDRFHHYPLSLHTHNGSKQADLEFICNIIPYGMRFFNHSTIENVPSHTQPTCYRLRVFNSIPPRRPSAGRELLMAIR</sequence>
<proteinExistence type="predicted"/>
<dbReference type="EMBL" id="BGZK01002798">
    <property type="protein sequence ID" value="GBP96535.1"/>
    <property type="molecule type" value="Genomic_DNA"/>
</dbReference>